<organism evidence="3 4">
    <name type="scientific">Phoenix dactylifera</name>
    <name type="common">Date palm</name>
    <dbReference type="NCBI Taxonomy" id="42345"/>
    <lineage>
        <taxon>Eukaryota</taxon>
        <taxon>Viridiplantae</taxon>
        <taxon>Streptophyta</taxon>
        <taxon>Embryophyta</taxon>
        <taxon>Tracheophyta</taxon>
        <taxon>Spermatophyta</taxon>
        <taxon>Magnoliopsida</taxon>
        <taxon>Liliopsida</taxon>
        <taxon>Arecaceae</taxon>
        <taxon>Coryphoideae</taxon>
        <taxon>Phoeniceae</taxon>
        <taxon>Phoenix</taxon>
    </lineage>
</organism>
<evidence type="ECO:0000256" key="2">
    <source>
        <dbReference type="PROSITE-ProRule" id="PRU00708"/>
    </source>
</evidence>
<evidence type="ECO:0000313" key="5">
    <source>
        <dbReference type="RefSeq" id="XP_026663846.1"/>
    </source>
</evidence>
<feature type="repeat" description="PPR" evidence="2">
    <location>
        <begin position="378"/>
        <end position="412"/>
    </location>
</feature>
<dbReference type="Pfam" id="PF13041">
    <property type="entry name" value="PPR_2"/>
    <property type="match status" value="3"/>
</dbReference>
<dbReference type="InterPro" id="IPR011990">
    <property type="entry name" value="TPR-like_helical_dom_sf"/>
</dbReference>
<dbReference type="GO" id="GO:0003723">
    <property type="term" value="F:RNA binding"/>
    <property type="evidence" value="ECO:0007669"/>
    <property type="project" value="InterPro"/>
</dbReference>
<accession>A0A8B7CLZ8</accession>
<gene>
    <name evidence="4 5 6" type="primary">LOC103715948</name>
</gene>
<sequence>MHHPQFPPPALSRHTALLPNPFKIDCHGFRRTSHACGLTIVPSLTYNSLLFVHAHNCDNNQSQSTRPLPSSQTQTKLWESRIELQLRKSNYQKCISLYYQIVDELIAPSPATVVHVLMACSSLSDLKNLRLVHNDILRLKLESHSSVAAGLLDGYFKCGLPEAAHRLFDTMPRRDVVSWTIVISHSYKSGNFDEAIHYFRAMIDEGVSPDDVALVSILSALKHCGRLRHGSEVHGYLMRRFGKLSKATISSLVDFYAKLGRMDCADRFLSQTIEPNVVAWTALMTGYTRVQDMNGALQTYLKMVSSHIVPTERTISCALGAVSKLGFLRIGTQIHGYIVKRQFELDDHILSGLIDMYSICGAPSYICRQLFDQMFIKNVVSWTTMILAYGRSGEGHAALQLFNDMQAAGVCPDSVAFTAILSACSSSSMLHDGLSYFNSMILDYTMKPREEHYACLRGLLAKDGRLKEAYEAIESTALRDDKGTWEAFLGACRVHGNTSYGEIAATKLVELESDNSTASTVGSDDAGSLLTS</sequence>
<dbReference type="InterPro" id="IPR002885">
    <property type="entry name" value="PPR_rpt"/>
</dbReference>
<dbReference type="Gene3D" id="1.25.40.10">
    <property type="entry name" value="Tetratricopeptide repeat domain"/>
    <property type="match status" value="3"/>
</dbReference>
<dbReference type="GeneID" id="103715948"/>
<evidence type="ECO:0000313" key="6">
    <source>
        <dbReference type="RefSeq" id="XP_026663847.1"/>
    </source>
</evidence>
<evidence type="ECO:0000256" key="1">
    <source>
        <dbReference type="ARBA" id="ARBA00022737"/>
    </source>
</evidence>
<dbReference type="GO" id="GO:0009451">
    <property type="term" value="P:RNA modification"/>
    <property type="evidence" value="ECO:0007669"/>
    <property type="project" value="InterPro"/>
</dbReference>
<feature type="repeat" description="PPR" evidence="2">
    <location>
        <begin position="276"/>
        <end position="310"/>
    </location>
</feature>
<dbReference type="RefSeq" id="XP_026663846.1">
    <property type="nucleotide sequence ID" value="XM_026808045.2"/>
</dbReference>
<dbReference type="InterPro" id="IPR046960">
    <property type="entry name" value="PPR_At4g14850-like_plant"/>
</dbReference>
<dbReference type="FunFam" id="1.25.40.10:FF:000158">
    <property type="entry name" value="pentatricopeptide repeat-containing protein At2g33680"/>
    <property type="match status" value="1"/>
</dbReference>
<proteinExistence type="predicted"/>
<dbReference type="AlphaFoldDB" id="A0A8B7CLZ8"/>
<dbReference type="RefSeq" id="XP_008801973.1">
    <property type="nucleotide sequence ID" value="XM_008803751.4"/>
</dbReference>
<name>A0A8B7CLZ8_PHODC</name>
<protein>
    <submittedName>
        <fullName evidence="4 5">Pentatricopeptide repeat-containing protein At1g06140, mitochondrial-like isoform X1</fullName>
    </submittedName>
</protein>
<dbReference type="PROSITE" id="PS51375">
    <property type="entry name" value="PPR"/>
    <property type="match status" value="3"/>
</dbReference>
<reference evidence="4 5" key="2">
    <citation type="submission" date="2025-04" db="UniProtKB">
        <authorList>
            <consortium name="RefSeq"/>
        </authorList>
    </citation>
    <scope>IDENTIFICATION</scope>
    <source>
        <tissue evidence="4 5">Young leaves</tissue>
    </source>
</reference>
<dbReference type="Proteomes" id="UP000228380">
    <property type="component" value="Chromosome 8"/>
</dbReference>
<keyword evidence="3" id="KW-1185">Reference proteome</keyword>
<keyword evidence="1" id="KW-0677">Repeat</keyword>
<dbReference type="PANTHER" id="PTHR47926">
    <property type="entry name" value="PENTATRICOPEPTIDE REPEAT-CONTAINING PROTEIN"/>
    <property type="match status" value="1"/>
</dbReference>
<evidence type="ECO:0000313" key="4">
    <source>
        <dbReference type="RefSeq" id="XP_008801973.1"/>
    </source>
</evidence>
<dbReference type="RefSeq" id="XP_026663847.1">
    <property type="nucleotide sequence ID" value="XM_026808046.2"/>
</dbReference>
<reference evidence="3" key="1">
    <citation type="journal article" date="2019" name="Nat. Commun.">
        <title>Genome-wide association mapping of date palm fruit traits.</title>
        <authorList>
            <person name="Hazzouri K.M."/>
            <person name="Gros-Balthazard M."/>
            <person name="Flowers J.M."/>
            <person name="Copetti D."/>
            <person name="Lemansour A."/>
            <person name="Lebrun M."/>
            <person name="Masmoudi K."/>
            <person name="Ferrand S."/>
            <person name="Dhar M.I."/>
            <person name="Fresquez Z.A."/>
            <person name="Rosas U."/>
            <person name="Zhang J."/>
            <person name="Talag J."/>
            <person name="Lee S."/>
            <person name="Kudrna D."/>
            <person name="Powell R.F."/>
            <person name="Leitch I.J."/>
            <person name="Krueger R.R."/>
            <person name="Wing R.A."/>
            <person name="Amiri K.M.A."/>
            <person name="Purugganan M.D."/>
        </authorList>
    </citation>
    <scope>NUCLEOTIDE SEQUENCE [LARGE SCALE GENOMIC DNA]</scope>
    <source>
        <strain evidence="3">cv. Khalas</strain>
    </source>
</reference>
<dbReference type="KEGG" id="pda:103715948"/>
<dbReference type="OrthoDB" id="185373at2759"/>
<feature type="repeat" description="PPR" evidence="2">
    <location>
        <begin position="175"/>
        <end position="209"/>
    </location>
</feature>
<dbReference type="PANTHER" id="PTHR47926:SF382">
    <property type="entry name" value="PENTACOTRIPEPTIDE-REPEAT REGION OF PRORP DOMAIN-CONTAINING PROTEIN"/>
    <property type="match status" value="1"/>
</dbReference>
<evidence type="ECO:0000313" key="3">
    <source>
        <dbReference type="Proteomes" id="UP000228380"/>
    </source>
</evidence>
<dbReference type="GO" id="GO:0099402">
    <property type="term" value="P:plant organ development"/>
    <property type="evidence" value="ECO:0007669"/>
    <property type="project" value="UniProtKB-ARBA"/>
</dbReference>
<dbReference type="NCBIfam" id="TIGR00756">
    <property type="entry name" value="PPR"/>
    <property type="match status" value="4"/>
</dbReference>